<dbReference type="EMBL" id="UYRU01047043">
    <property type="protein sequence ID" value="VDN09431.1"/>
    <property type="molecule type" value="Genomic_DNA"/>
</dbReference>
<protein>
    <submittedName>
        <fullName evidence="2">Uncharacterized protein</fullName>
    </submittedName>
</protein>
<proteinExistence type="predicted"/>
<sequence>MPKKAKRQKKEKKSKKDKGKQKGVKKQDRTAEVTKRIAVCGNAATVRQVIAQSGKLKTDTDGAVVTMNVENRMNGAEVAAGGNYDGVLCVYDVRKQKSYNFLKERVLSAAKSKSPNAYLMVAAVGLEYRGSAERPLVPNQELKSLASANGASCTELISSNFNEMASGILALFLRTDPNSVRQNSNIPTNVETAGDGGKKKKKDKKEKKGEKEKKPKRKCGRRKKT</sequence>
<evidence type="ECO:0000313" key="3">
    <source>
        <dbReference type="Proteomes" id="UP000281553"/>
    </source>
</evidence>
<feature type="region of interest" description="Disordered" evidence="1">
    <location>
        <begin position="180"/>
        <end position="225"/>
    </location>
</feature>
<keyword evidence="3" id="KW-1185">Reference proteome</keyword>
<evidence type="ECO:0000313" key="2">
    <source>
        <dbReference type="EMBL" id="VDN09431.1"/>
    </source>
</evidence>
<name>A0A3P7LT91_DIBLA</name>
<evidence type="ECO:0000256" key="1">
    <source>
        <dbReference type="SAM" id="MobiDB-lite"/>
    </source>
</evidence>
<dbReference type="AlphaFoldDB" id="A0A3P7LT91"/>
<accession>A0A3P7LT91</accession>
<feature type="compositionally biased region" description="Basic residues" evidence="1">
    <location>
        <begin position="214"/>
        <end position="225"/>
    </location>
</feature>
<dbReference type="Proteomes" id="UP000281553">
    <property type="component" value="Unassembled WGS sequence"/>
</dbReference>
<organism evidence="2 3">
    <name type="scientific">Dibothriocephalus latus</name>
    <name type="common">Fish tapeworm</name>
    <name type="synonym">Diphyllobothrium latum</name>
    <dbReference type="NCBI Taxonomy" id="60516"/>
    <lineage>
        <taxon>Eukaryota</taxon>
        <taxon>Metazoa</taxon>
        <taxon>Spiralia</taxon>
        <taxon>Lophotrochozoa</taxon>
        <taxon>Platyhelminthes</taxon>
        <taxon>Cestoda</taxon>
        <taxon>Eucestoda</taxon>
        <taxon>Diphyllobothriidea</taxon>
        <taxon>Diphyllobothriidae</taxon>
        <taxon>Dibothriocephalus</taxon>
    </lineage>
</organism>
<gene>
    <name evidence="2" type="ORF">DILT_LOCUS5262</name>
</gene>
<reference evidence="2 3" key="1">
    <citation type="submission" date="2018-11" db="EMBL/GenBank/DDBJ databases">
        <authorList>
            <consortium name="Pathogen Informatics"/>
        </authorList>
    </citation>
    <scope>NUCLEOTIDE SEQUENCE [LARGE SCALE GENOMIC DNA]</scope>
</reference>
<feature type="compositionally biased region" description="Polar residues" evidence="1">
    <location>
        <begin position="180"/>
        <end position="191"/>
    </location>
</feature>
<feature type="compositionally biased region" description="Basic residues" evidence="1">
    <location>
        <begin position="1"/>
        <end position="24"/>
    </location>
</feature>
<feature type="region of interest" description="Disordered" evidence="1">
    <location>
        <begin position="1"/>
        <end position="30"/>
    </location>
</feature>
<dbReference type="OrthoDB" id="6266220at2759"/>